<dbReference type="InterPro" id="IPR036465">
    <property type="entry name" value="vWFA_dom_sf"/>
</dbReference>
<dbReference type="Pfam" id="PF00092">
    <property type="entry name" value="VWA"/>
    <property type="match status" value="1"/>
</dbReference>
<keyword evidence="1" id="KW-1015">Disulfide bond</keyword>
<organism evidence="6 7">
    <name type="scientific">Diploptera punctata</name>
    <name type="common">Pacific beetle cockroach</name>
    <dbReference type="NCBI Taxonomy" id="6984"/>
    <lineage>
        <taxon>Eukaryota</taxon>
        <taxon>Metazoa</taxon>
        <taxon>Ecdysozoa</taxon>
        <taxon>Arthropoda</taxon>
        <taxon>Hexapoda</taxon>
        <taxon>Insecta</taxon>
        <taxon>Pterygota</taxon>
        <taxon>Neoptera</taxon>
        <taxon>Polyneoptera</taxon>
        <taxon>Dictyoptera</taxon>
        <taxon>Blattodea</taxon>
        <taxon>Blaberoidea</taxon>
        <taxon>Blaberidae</taxon>
        <taxon>Diplopterinae</taxon>
        <taxon>Diploptera</taxon>
    </lineage>
</organism>
<dbReference type="InterPro" id="IPR000436">
    <property type="entry name" value="Sushi_SCR_CCP_dom"/>
</dbReference>
<reference evidence="6" key="1">
    <citation type="journal article" date="2023" name="IScience">
        <title>Live-bearing cockroach genome reveals convergent evolutionary mechanisms linked to viviparity in insects and beyond.</title>
        <authorList>
            <person name="Fouks B."/>
            <person name="Harrison M.C."/>
            <person name="Mikhailova A.A."/>
            <person name="Marchal E."/>
            <person name="English S."/>
            <person name="Carruthers M."/>
            <person name="Jennings E.C."/>
            <person name="Chiamaka E.L."/>
            <person name="Frigard R.A."/>
            <person name="Pippel M."/>
            <person name="Attardo G.M."/>
            <person name="Benoit J.B."/>
            <person name="Bornberg-Bauer E."/>
            <person name="Tobe S.S."/>
        </authorList>
    </citation>
    <scope>NUCLEOTIDE SEQUENCE</scope>
    <source>
        <strain evidence="6">Stay&amp;Tobe</strain>
    </source>
</reference>
<dbReference type="SUPFAM" id="SSF57625">
    <property type="entry name" value="Invertebrate chitin-binding proteins"/>
    <property type="match status" value="1"/>
</dbReference>
<evidence type="ECO:0000256" key="2">
    <source>
        <dbReference type="PROSITE-ProRule" id="PRU00302"/>
    </source>
</evidence>
<dbReference type="EMBL" id="JASPKZ010000433">
    <property type="protein sequence ID" value="KAJ9600292.1"/>
    <property type="molecule type" value="Genomic_DNA"/>
</dbReference>
<accession>A0AAD8AJN5</accession>
<dbReference type="PROSITE" id="PS50923">
    <property type="entry name" value="SUSHI"/>
    <property type="match status" value="1"/>
</dbReference>
<dbReference type="InterPro" id="IPR050525">
    <property type="entry name" value="ECM_Assembly_Org"/>
</dbReference>
<dbReference type="SMART" id="SM00494">
    <property type="entry name" value="ChtBD2"/>
    <property type="match status" value="1"/>
</dbReference>
<dbReference type="GO" id="GO:0005576">
    <property type="term" value="C:extracellular region"/>
    <property type="evidence" value="ECO:0007669"/>
    <property type="project" value="InterPro"/>
</dbReference>
<keyword evidence="7" id="KW-1185">Reference proteome</keyword>
<name>A0AAD8AJN5_DIPPU</name>
<protein>
    <submittedName>
        <fullName evidence="6">Uncharacterized protein</fullName>
    </submittedName>
</protein>
<comment type="caution">
    <text evidence="6">The sequence shown here is derived from an EMBL/GenBank/DDBJ whole genome shotgun (WGS) entry which is preliminary data.</text>
</comment>
<dbReference type="PANTHER" id="PTHR24020">
    <property type="entry name" value="COLLAGEN ALPHA"/>
    <property type="match status" value="1"/>
</dbReference>
<gene>
    <name evidence="6" type="ORF">L9F63_009417</name>
</gene>
<dbReference type="SUPFAM" id="SSF53300">
    <property type="entry name" value="vWA-like"/>
    <property type="match status" value="1"/>
</dbReference>
<dbReference type="Pfam" id="PF01607">
    <property type="entry name" value="CBM_14"/>
    <property type="match status" value="1"/>
</dbReference>
<comment type="caution">
    <text evidence="2">Lacks conserved residue(s) required for the propagation of feature annotation.</text>
</comment>
<dbReference type="PROSITE" id="PS50234">
    <property type="entry name" value="VWFA"/>
    <property type="match status" value="1"/>
</dbReference>
<keyword evidence="2" id="KW-0768">Sushi</keyword>
<sequence length="393" mass="42938">MFLRHCSAGEHFSPTLKKCVNRDIAGCIKHWYCILVVISVSILLTPVRSAGTSSTINCSPINNVPLPSICTEYSPKNNVAHPSICTDYYFCAYNKMFLRHCSAGEHFSPTLKKCVNRDIAGCIKQCDALVNDANGTWEPVSCTAGPNKVGSICSITCAQNMELKGSSSITCTDYGWNSTNGNLIPSCVELECFSEDMKNAINETLTVNAGILFVIDESGSIGQTDYLKSKQFIKDIVDSFPLSRTRTAGVITFDDYPIVRIPLTETSTDNFKDMVDSIPYRGQGTDVLEALEAALTEIQSHATGSLYLVILITDGISETDATPAANALKNLDHPVFTIGVNKQRLTYVESLSSMGKNGIRHFFHTRDFDILKSIGSYINRPTSTAAATQNKCK</sequence>
<proteinExistence type="predicted"/>
<feature type="domain" description="Chitin-binding type-2" evidence="5">
    <location>
        <begin position="67"/>
        <end position="124"/>
    </location>
</feature>
<dbReference type="SMART" id="SM00032">
    <property type="entry name" value="CCP"/>
    <property type="match status" value="1"/>
</dbReference>
<dbReference type="GO" id="GO:0032991">
    <property type="term" value="C:protein-containing complex"/>
    <property type="evidence" value="ECO:0007669"/>
    <property type="project" value="UniProtKB-ARBA"/>
</dbReference>
<dbReference type="InterPro" id="IPR002035">
    <property type="entry name" value="VWF_A"/>
</dbReference>
<dbReference type="InterPro" id="IPR002557">
    <property type="entry name" value="Chitin-bd_dom"/>
</dbReference>
<feature type="domain" description="Sushi" evidence="4">
    <location>
        <begin position="124"/>
        <end position="189"/>
    </location>
</feature>
<dbReference type="Gene3D" id="2.170.140.10">
    <property type="entry name" value="Chitin binding domain"/>
    <property type="match status" value="1"/>
</dbReference>
<evidence type="ECO:0000256" key="1">
    <source>
        <dbReference type="ARBA" id="ARBA00023157"/>
    </source>
</evidence>
<dbReference type="InterPro" id="IPR036508">
    <property type="entry name" value="Chitin-bd_dom_sf"/>
</dbReference>
<evidence type="ECO:0000259" key="5">
    <source>
        <dbReference type="PROSITE" id="PS50940"/>
    </source>
</evidence>
<dbReference type="Proteomes" id="UP001233999">
    <property type="component" value="Unassembled WGS sequence"/>
</dbReference>
<dbReference type="PROSITE" id="PS50940">
    <property type="entry name" value="CHIT_BIND_II"/>
    <property type="match status" value="1"/>
</dbReference>
<dbReference type="CDD" id="cd01450">
    <property type="entry name" value="vWFA_subfamily_ECM"/>
    <property type="match status" value="1"/>
</dbReference>
<dbReference type="InterPro" id="IPR035976">
    <property type="entry name" value="Sushi/SCR/CCP_sf"/>
</dbReference>
<evidence type="ECO:0000259" key="4">
    <source>
        <dbReference type="PROSITE" id="PS50923"/>
    </source>
</evidence>
<dbReference type="PANTHER" id="PTHR24020:SF20">
    <property type="entry name" value="PH DOMAIN-CONTAINING PROTEIN"/>
    <property type="match status" value="1"/>
</dbReference>
<evidence type="ECO:0000313" key="7">
    <source>
        <dbReference type="Proteomes" id="UP001233999"/>
    </source>
</evidence>
<reference evidence="6" key="2">
    <citation type="submission" date="2023-05" db="EMBL/GenBank/DDBJ databases">
        <authorList>
            <person name="Fouks B."/>
        </authorList>
    </citation>
    <scope>NUCLEOTIDE SEQUENCE</scope>
    <source>
        <strain evidence="6">Stay&amp;Tobe</strain>
        <tissue evidence="6">Testes</tissue>
    </source>
</reference>
<evidence type="ECO:0000313" key="6">
    <source>
        <dbReference type="EMBL" id="KAJ9600292.1"/>
    </source>
</evidence>
<evidence type="ECO:0000259" key="3">
    <source>
        <dbReference type="PROSITE" id="PS50234"/>
    </source>
</evidence>
<feature type="domain" description="VWFA" evidence="3">
    <location>
        <begin position="210"/>
        <end position="378"/>
    </location>
</feature>
<dbReference type="Gene3D" id="2.10.70.10">
    <property type="entry name" value="Complement Module, domain 1"/>
    <property type="match status" value="1"/>
</dbReference>
<dbReference type="Gene3D" id="3.40.50.410">
    <property type="entry name" value="von Willebrand factor, type A domain"/>
    <property type="match status" value="1"/>
</dbReference>
<dbReference type="SUPFAM" id="SSF57535">
    <property type="entry name" value="Complement control module/SCR domain"/>
    <property type="match status" value="1"/>
</dbReference>
<dbReference type="SMART" id="SM00327">
    <property type="entry name" value="VWA"/>
    <property type="match status" value="1"/>
</dbReference>
<dbReference type="AlphaFoldDB" id="A0AAD8AJN5"/>
<dbReference type="Pfam" id="PF00084">
    <property type="entry name" value="Sushi"/>
    <property type="match status" value="1"/>
</dbReference>
<dbReference type="GO" id="GO:0008061">
    <property type="term" value="F:chitin binding"/>
    <property type="evidence" value="ECO:0007669"/>
    <property type="project" value="InterPro"/>
</dbReference>